<dbReference type="GO" id="GO:0003989">
    <property type="term" value="F:acetyl-CoA carboxylase activity"/>
    <property type="evidence" value="ECO:0007669"/>
    <property type="project" value="InterPro"/>
</dbReference>
<dbReference type="InterPro" id="IPR034733">
    <property type="entry name" value="AcCoA_carboxyl_beta"/>
</dbReference>
<accession>A0A497ESH5</accession>
<sequence length="521" mass="56973">MSLEDKFRELHEYRERSKLGGGTEAIEKQHKAGKLTARERLDRLLDPGSFFEMDAFVTHRCFDFGMEKRKVLGDGVVTGFGTINGRPVYVYAQDFTFLGGSLSEMHAKKICKVMDLALKAGVPLIGLNDSGGARIQEGVDSLAGYGEIFYRNVMASGVIPQIVAIMGPCAGGAVYSPALADFICMVRKTSYMFITGPKVVKAAIGEDVTFEQLGGADAHAKFSGIAHFVADSDEECLEIIKTLLSYLPSNNMEDPPIIDTGDSPDRMDRELDSIVPADPKQPYDMYEIISRVMDIGSFFEVHKYYAPNVIVGFARLNGRTVGVVANQPMVFAGSLDIDSADKIARFVRFCDCFNIPIITFVDVPGYLPGTKQEHGGVIRHGAKVIYAYSEATVPKLTVIVRKAYGGGYIAMGSRHLGADMVFAWPTAEIAVMGPEGAVEIVFKGELAKAKTPDEAKAILDQLVSDYRAKFANPYVAASRGYIDAVIEPKETRPYLIKALEHVVTKREIQSKPPKKHGNIPV</sequence>
<protein>
    <submittedName>
        <fullName evidence="4">Methylmalonyl-CoA carboxyltransferase</fullName>
    </submittedName>
</protein>
<dbReference type="SUPFAM" id="SSF52096">
    <property type="entry name" value="ClpP/crotonase"/>
    <property type="match status" value="2"/>
</dbReference>
<gene>
    <name evidence="4" type="ORF">DRJ31_02885</name>
</gene>
<dbReference type="Gene3D" id="3.90.226.10">
    <property type="entry name" value="2-enoyl-CoA Hydratase, Chain A, domain 1"/>
    <property type="match status" value="2"/>
</dbReference>
<evidence type="ECO:0000256" key="1">
    <source>
        <dbReference type="ARBA" id="ARBA00006102"/>
    </source>
</evidence>
<feature type="domain" description="CoA carboxyltransferase C-terminal" evidence="3">
    <location>
        <begin position="266"/>
        <end position="501"/>
    </location>
</feature>
<dbReference type="GO" id="GO:0004658">
    <property type="term" value="F:propionyl-CoA carboxylase activity"/>
    <property type="evidence" value="ECO:0007669"/>
    <property type="project" value="TreeGrafter"/>
</dbReference>
<dbReference type="InterPro" id="IPR011763">
    <property type="entry name" value="COA_CT_C"/>
</dbReference>
<dbReference type="PANTHER" id="PTHR43842:SF2">
    <property type="entry name" value="PROPIONYL-COA CARBOXYLASE BETA CHAIN, MITOCHONDRIAL"/>
    <property type="match status" value="1"/>
</dbReference>
<evidence type="ECO:0000259" key="2">
    <source>
        <dbReference type="PROSITE" id="PS50980"/>
    </source>
</evidence>
<dbReference type="PANTHER" id="PTHR43842">
    <property type="entry name" value="PROPIONYL-COA CARBOXYLASE BETA CHAIN"/>
    <property type="match status" value="1"/>
</dbReference>
<dbReference type="AlphaFoldDB" id="A0A497ESH5"/>
<dbReference type="InterPro" id="IPR051047">
    <property type="entry name" value="AccD/PCCB"/>
</dbReference>
<dbReference type="FunFam" id="3.90.226.10:FF:000017">
    <property type="entry name" value="Propionyl-CoA carboxylase subunit beta 5"/>
    <property type="match status" value="1"/>
</dbReference>
<dbReference type="FunFam" id="3.90.226.10:FF:000016">
    <property type="entry name" value="Propionyl-CoA carboxylase, beta subunit"/>
    <property type="match status" value="1"/>
</dbReference>
<dbReference type="PROSITE" id="PS50989">
    <property type="entry name" value="COA_CT_CTER"/>
    <property type="match status" value="1"/>
</dbReference>
<evidence type="ECO:0000313" key="5">
    <source>
        <dbReference type="Proteomes" id="UP000278475"/>
    </source>
</evidence>
<dbReference type="PRINTS" id="PR01070">
    <property type="entry name" value="ACCCTRFRASEB"/>
</dbReference>
<dbReference type="Pfam" id="PF01039">
    <property type="entry name" value="Carboxyl_trans"/>
    <property type="match status" value="1"/>
</dbReference>
<dbReference type="GO" id="GO:0016740">
    <property type="term" value="F:transferase activity"/>
    <property type="evidence" value="ECO:0007669"/>
    <property type="project" value="UniProtKB-KW"/>
</dbReference>
<evidence type="ECO:0000259" key="3">
    <source>
        <dbReference type="PROSITE" id="PS50989"/>
    </source>
</evidence>
<dbReference type="Proteomes" id="UP000278475">
    <property type="component" value="Unassembled WGS sequence"/>
</dbReference>
<dbReference type="InterPro" id="IPR000438">
    <property type="entry name" value="Acetyl_CoA_COase_Trfase_b_su"/>
</dbReference>
<name>A0A497ESH5_9CREN</name>
<evidence type="ECO:0000313" key="4">
    <source>
        <dbReference type="EMBL" id="RLE49992.1"/>
    </source>
</evidence>
<organism evidence="4 5">
    <name type="scientific">Thermoproteota archaeon</name>
    <dbReference type="NCBI Taxonomy" id="2056631"/>
    <lineage>
        <taxon>Archaea</taxon>
        <taxon>Thermoproteota</taxon>
    </lineage>
</organism>
<dbReference type="EMBL" id="QMQV01000016">
    <property type="protein sequence ID" value="RLE49992.1"/>
    <property type="molecule type" value="Genomic_DNA"/>
</dbReference>
<proteinExistence type="inferred from homology"/>
<dbReference type="InterPro" id="IPR029045">
    <property type="entry name" value="ClpP/crotonase-like_dom_sf"/>
</dbReference>
<comment type="similarity">
    <text evidence="1">Belongs to the AccD/PCCB family.</text>
</comment>
<dbReference type="PROSITE" id="PS50980">
    <property type="entry name" value="COA_CT_NTER"/>
    <property type="match status" value="1"/>
</dbReference>
<comment type="caution">
    <text evidence="4">The sequence shown here is derived from an EMBL/GenBank/DDBJ whole genome shotgun (WGS) entry which is preliminary data.</text>
</comment>
<feature type="domain" description="CoA carboxyltransferase N-terminal" evidence="2">
    <location>
        <begin position="3"/>
        <end position="259"/>
    </location>
</feature>
<dbReference type="InterPro" id="IPR011762">
    <property type="entry name" value="COA_CT_N"/>
</dbReference>
<reference evidence="4 5" key="1">
    <citation type="submission" date="2018-06" db="EMBL/GenBank/DDBJ databases">
        <title>Extensive metabolic versatility and redundancy in microbially diverse, dynamic hydrothermal sediments.</title>
        <authorList>
            <person name="Dombrowski N."/>
            <person name="Teske A."/>
            <person name="Baker B.J."/>
        </authorList>
    </citation>
    <scope>NUCLEOTIDE SEQUENCE [LARGE SCALE GENOMIC DNA]</scope>
    <source>
        <strain evidence="4">B66_G16</strain>
    </source>
</reference>
<dbReference type="GO" id="GO:0009317">
    <property type="term" value="C:acetyl-CoA carboxylase complex"/>
    <property type="evidence" value="ECO:0007669"/>
    <property type="project" value="InterPro"/>
</dbReference>
<dbReference type="GO" id="GO:0006633">
    <property type="term" value="P:fatty acid biosynthetic process"/>
    <property type="evidence" value="ECO:0007669"/>
    <property type="project" value="InterPro"/>
</dbReference>